<proteinExistence type="predicted"/>
<dbReference type="Proteomes" id="UP000603453">
    <property type="component" value="Unassembled WGS sequence"/>
</dbReference>
<gene>
    <name evidence="3" type="ORF">INT47_005111</name>
</gene>
<feature type="region of interest" description="Disordered" evidence="1">
    <location>
        <begin position="16"/>
        <end position="48"/>
    </location>
</feature>
<reference evidence="3" key="1">
    <citation type="submission" date="2020-12" db="EMBL/GenBank/DDBJ databases">
        <title>Metabolic potential, ecology and presence of endohyphal bacteria is reflected in genomic diversity of Mucoromycotina.</title>
        <authorList>
            <person name="Muszewska A."/>
            <person name="Okrasinska A."/>
            <person name="Steczkiewicz K."/>
            <person name="Drgas O."/>
            <person name="Orlowska M."/>
            <person name="Perlinska-Lenart U."/>
            <person name="Aleksandrzak-Piekarczyk T."/>
            <person name="Szatraj K."/>
            <person name="Zielenkiewicz U."/>
            <person name="Pilsyk S."/>
            <person name="Malc E."/>
            <person name="Mieczkowski P."/>
            <person name="Kruszewska J.S."/>
            <person name="Biernat P."/>
            <person name="Pawlowska J."/>
        </authorList>
    </citation>
    <scope>NUCLEOTIDE SEQUENCE</scope>
    <source>
        <strain evidence="3">WA0000017839</strain>
    </source>
</reference>
<evidence type="ECO:0000256" key="1">
    <source>
        <dbReference type="SAM" id="MobiDB-lite"/>
    </source>
</evidence>
<accession>A0A8H7QVH1</accession>
<protein>
    <submittedName>
        <fullName evidence="3">Uncharacterized protein</fullName>
    </submittedName>
</protein>
<dbReference type="AlphaFoldDB" id="A0A8H7QVH1"/>
<feature type="transmembrane region" description="Helical" evidence="2">
    <location>
        <begin position="114"/>
        <end position="134"/>
    </location>
</feature>
<organism evidence="3 4">
    <name type="scientific">Mucor saturninus</name>
    <dbReference type="NCBI Taxonomy" id="64648"/>
    <lineage>
        <taxon>Eukaryota</taxon>
        <taxon>Fungi</taxon>
        <taxon>Fungi incertae sedis</taxon>
        <taxon>Mucoromycota</taxon>
        <taxon>Mucoromycotina</taxon>
        <taxon>Mucoromycetes</taxon>
        <taxon>Mucorales</taxon>
        <taxon>Mucorineae</taxon>
        <taxon>Mucoraceae</taxon>
        <taxon>Mucor</taxon>
    </lineage>
</organism>
<keyword evidence="4" id="KW-1185">Reference proteome</keyword>
<keyword evidence="2" id="KW-0472">Membrane</keyword>
<evidence type="ECO:0000256" key="2">
    <source>
        <dbReference type="SAM" id="Phobius"/>
    </source>
</evidence>
<sequence>MAGIYDDGGVVKRPRKVVPAKRARRDEPSSEEDSEEEEPLQNSEEESHSELERFLVEEKKKEELACFHRFYCMSQAYKKKNVHLDFQRAWQDAGIKPYLVSLWKSVGKKVNISLYYFGQGGIAFALAFSMNTFGRMTMEEFKLKLLRAQEDANLATSLQNLKMHSGFYGQFGKLTYVACDKMNVGKYLIAFWFWARLYSLKRLARIVFNECHLCLTWSDIRPAMLTSHVGHVLIQKIAGTIGAVVSNGATILGKGNRNIVSDLLSGVLDPAIQHQALQLRWVIPLLNQVPDQIIDSLDMAVFWLRHVISSTMNPASILNAGLSSTTSSPLVLHSNYILFSNQLRSQQVASELNLFSPIRSYDTNVKSAFSEFVSLLSTRRSNERSEDMFFQRYLKPMITIGITKPGGTDFVSSGKESRDGLHVD</sequence>
<feature type="compositionally biased region" description="Acidic residues" evidence="1">
    <location>
        <begin position="29"/>
        <end position="39"/>
    </location>
</feature>
<evidence type="ECO:0000313" key="4">
    <source>
        <dbReference type="Proteomes" id="UP000603453"/>
    </source>
</evidence>
<comment type="caution">
    <text evidence="3">The sequence shown here is derived from an EMBL/GenBank/DDBJ whole genome shotgun (WGS) entry which is preliminary data.</text>
</comment>
<name>A0A8H7QVH1_9FUNG</name>
<keyword evidence="2" id="KW-0812">Transmembrane</keyword>
<evidence type="ECO:0000313" key="3">
    <source>
        <dbReference type="EMBL" id="KAG2199107.1"/>
    </source>
</evidence>
<dbReference type="EMBL" id="JAEPRD010000101">
    <property type="protein sequence ID" value="KAG2199107.1"/>
    <property type="molecule type" value="Genomic_DNA"/>
</dbReference>
<keyword evidence="2" id="KW-1133">Transmembrane helix</keyword>